<dbReference type="AlphaFoldDB" id="A0A0A9GVG6"/>
<accession>A0A0A9GVG6</accession>
<reference evidence="1" key="1">
    <citation type="submission" date="2014-09" db="EMBL/GenBank/DDBJ databases">
        <authorList>
            <person name="Magalhaes I.L.F."/>
            <person name="Oliveira U."/>
            <person name="Santos F.R."/>
            <person name="Vidigal T.H.D.A."/>
            <person name="Brescovit A.D."/>
            <person name="Santos A.J."/>
        </authorList>
    </citation>
    <scope>NUCLEOTIDE SEQUENCE</scope>
    <source>
        <tissue evidence="1">Shoot tissue taken approximately 20 cm above the soil surface</tissue>
    </source>
</reference>
<sequence length="63" mass="7083">MTSGLTSEIDCNIDRLDGVKATIREFQTTASSSFYYSFSSVWPIQINLQCQGRSKLMLKQLSS</sequence>
<name>A0A0A9GVG6_ARUDO</name>
<reference evidence="1" key="2">
    <citation type="journal article" date="2015" name="Data Brief">
        <title>Shoot transcriptome of the giant reed, Arundo donax.</title>
        <authorList>
            <person name="Barrero R.A."/>
            <person name="Guerrero F.D."/>
            <person name="Moolhuijzen P."/>
            <person name="Goolsby J.A."/>
            <person name="Tidwell J."/>
            <person name="Bellgard S.E."/>
            <person name="Bellgard M.I."/>
        </authorList>
    </citation>
    <scope>NUCLEOTIDE SEQUENCE</scope>
    <source>
        <tissue evidence="1">Shoot tissue taken approximately 20 cm above the soil surface</tissue>
    </source>
</reference>
<proteinExistence type="predicted"/>
<protein>
    <submittedName>
        <fullName evidence="1">Uncharacterized protein</fullName>
    </submittedName>
</protein>
<dbReference type="EMBL" id="GBRH01169359">
    <property type="protein sequence ID" value="JAE28537.1"/>
    <property type="molecule type" value="Transcribed_RNA"/>
</dbReference>
<organism evidence="1">
    <name type="scientific">Arundo donax</name>
    <name type="common">Giant reed</name>
    <name type="synonym">Donax arundinaceus</name>
    <dbReference type="NCBI Taxonomy" id="35708"/>
    <lineage>
        <taxon>Eukaryota</taxon>
        <taxon>Viridiplantae</taxon>
        <taxon>Streptophyta</taxon>
        <taxon>Embryophyta</taxon>
        <taxon>Tracheophyta</taxon>
        <taxon>Spermatophyta</taxon>
        <taxon>Magnoliopsida</taxon>
        <taxon>Liliopsida</taxon>
        <taxon>Poales</taxon>
        <taxon>Poaceae</taxon>
        <taxon>PACMAD clade</taxon>
        <taxon>Arundinoideae</taxon>
        <taxon>Arundineae</taxon>
        <taxon>Arundo</taxon>
    </lineage>
</organism>
<evidence type="ECO:0000313" key="1">
    <source>
        <dbReference type="EMBL" id="JAE28537.1"/>
    </source>
</evidence>